<dbReference type="EMBL" id="JBAMMX010000009">
    <property type="protein sequence ID" value="KAK6933041.1"/>
    <property type="molecule type" value="Genomic_DNA"/>
</dbReference>
<dbReference type="PANTHER" id="PTHR31009">
    <property type="entry name" value="S-ADENOSYL-L-METHIONINE:CARBOXYL METHYLTRANSFERASE FAMILY PROTEIN"/>
    <property type="match status" value="1"/>
</dbReference>
<accession>A0AAN8VNV6</accession>
<name>A0AAN8VNV6_9MAGN</name>
<dbReference type="Gene3D" id="3.40.50.150">
    <property type="entry name" value="Vaccinia Virus protein VP39"/>
    <property type="match status" value="2"/>
</dbReference>
<dbReference type="AlphaFoldDB" id="A0AAN8VNV6"/>
<dbReference type="Proteomes" id="UP001370490">
    <property type="component" value="Unassembled WGS sequence"/>
</dbReference>
<evidence type="ECO:0000313" key="1">
    <source>
        <dbReference type="EMBL" id="KAK6933041.1"/>
    </source>
</evidence>
<dbReference type="Pfam" id="PF03492">
    <property type="entry name" value="Methyltransf_7"/>
    <property type="match status" value="2"/>
</dbReference>
<dbReference type="SUPFAM" id="SSF53335">
    <property type="entry name" value="S-adenosyl-L-methionine-dependent methyltransferases"/>
    <property type="match status" value="1"/>
</dbReference>
<keyword evidence="2" id="KW-1185">Reference proteome</keyword>
<dbReference type="GO" id="GO:0032259">
    <property type="term" value="P:methylation"/>
    <property type="evidence" value="ECO:0007669"/>
    <property type="project" value="UniProtKB-KW"/>
</dbReference>
<protein>
    <submittedName>
        <fullName evidence="1">SAM dependent carboxyl methyltransferase</fullName>
    </submittedName>
</protein>
<comment type="caution">
    <text evidence="1">The sequence shown here is derived from an EMBL/GenBank/DDBJ whole genome shotgun (WGS) entry which is preliminary data.</text>
</comment>
<dbReference type="InterPro" id="IPR029063">
    <property type="entry name" value="SAM-dependent_MTases_sf"/>
</dbReference>
<evidence type="ECO:0000313" key="2">
    <source>
        <dbReference type="Proteomes" id="UP001370490"/>
    </source>
</evidence>
<dbReference type="GO" id="GO:0008168">
    <property type="term" value="F:methyltransferase activity"/>
    <property type="evidence" value="ECO:0007669"/>
    <property type="project" value="UniProtKB-KW"/>
</dbReference>
<dbReference type="InterPro" id="IPR005299">
    <property type="entry name" value="MeTrfase_7"/>
</dbReference>
<keyword evidence="1" id="KW-0489">Methyltransferase</keyword>
<gene>
    <name evidence="1" type="ORF">RJ641_035935</name>
</gene>
<proteinExistence type="predicted"/>
<keyword evidence="1" id="KW-0808">Transferase</keyword>
<sequence length="231" mass="25575">MDMKEVLCMNEGEGDNSYVNGGVFPRKVAVKVQPLLDNAVRALVLKNSHSHGLLNIADLGCATGPKTLALISSVVDTVKKTCQEINCKTPDLQIYLNLVGNDFNLLFRDLSRVGFQDENMSCFVVMGAPGFRSKEMTAEGLAVLVFHGRESVDPADGEAFNYWEQLAQAFSDLVSEEEKLDSFNMPYSKASKEEVIDIVEREGSFTIEHIETFAIDNVDKEDKDIQSQALK</sequence>
<reference evidence="1 2" key="1">
    <citation type="submission" date="2023-12" db="EMBL/GenBank/DDBJ databases">
        <title>A high-quality genome assembly for Dillenia turbinata (Dilleniales).</title>
        <authorList>
            <person name="Chanderbali A."/>
        </authorList>
    </citation>
    <scope>NUCLEOTIDE SEQUENCE [LARGE SCALE GENOMIC DNA]</scope>
    <source>
        <strain evidence="1">LSX21</strain>
        <tissue evidence="1">Leaf</tissue>
    </source>
</reference>
<organism evidence="1 2">
    <name type="scientific">Dillenia turbinata</name>
    <dbReference type="NCBI Taxonomy" id="194707"/>
    <lineage>
        <taxon>Eukaryota</taxon>
        <taxon>Viridiplantae</taxon>
        <taxon>Streptophyta</taxon>
        <taxon>Embryophyta</taxon>
        <taxon>Tracheophyta</taxon>
        <taxon>Spermatophyta</taxon>
        <taxon>Magnoliopsida</taxon>
        <taxon>eudicotyledons</taxon>
        <taxon>Gunneridae</taxon>
        <taxon>Pentapetalae</taxon>
        <taxon>Dilleniales</taxon>
        <taxon>Dilleniaceae</taxon>
        <taxon>Dillenia</taxon>
    </lineage>
</organism>